<evidence type="ECO:0000313" key="4">
    <source>
        <dbReference type="Proteomes" id="UP000557344"/>
    </source>
</evidence>
<evidence type="ECO:0000313" key="3">
    <source>
        <dbReference type="Proteomes" id="UP000523431"/>
    </source>
</evidence>
<dbReference type="EMBL" id="JACIHU010000018">
    <property type="protein sequence ID" value="MBB4483210.1"/>
    <property type="molecule type" value="Genomic_DNA"/>
</dbReference>
<evidence type="ECO:0000313" key="1">
    <source>
        <dbReference type="EMBL" id="MBB4483210.1"/>
    </source>
</evidence>
<dbReference type="AlphaFoldDB" id="A0A7W6ZN00"/>
<protein>
    <submittedName>
        <fullName evidence="2">Uncharacterized protein</fullName>
    </submittedName>
</protein>
<proteinExistence type="predicted"/>
<gene>
    <name evidence="1" type="ORF">GGE46_005831</name>
    <name evidence="2" type="ORF">GGE57_005827</name>
</gene>
<dbReference type="EMBL" id="JACIID010000018">
    <property type="protein sequence ID" value="MBB4539038.1"/>
    <property type="molecule type" value="Genomic_DNA"/>
</dbReference>
<evidence type="ECO:0000313" key="2">
    <source>
        <dbReference type="EMBL" id="MBB4539038.1"/>
    </source>
</evidence>
<reference evidence="3 4" key="1">
    <citation type="submission" date="2020-08" db="EMBL/GenBank/DDBJ databases">
        <title>Genomic Encyclopedia of Type Strains, Phase IV (KMG-V): Genome sequencing to study the core and pangenomes of soil and plant-associated prokaryotes.</title>
        <authorList>
            <person name="Whitman W."/>
        </authorList>
    </citation>
    <scope>NUCLEOTIDE SEQUENCE [LARGE SCALE GENOMIC DNA]</scope>
    <source>
        <strain evidence="1 4">SEMIA 471</strain>
        <strain evidence="2 3">SEMIA 489</strain>
    </source>
</reference>
<sequence>MVSHPDVYHTISLQFGPARATFALDGVRYQVQCKSAAMALMAVHVTANHLRYPADDGTTGLGPRVQVLGVVEGRSHE</sequence>
<organism evidence="2 3">
    <name type="scientific">Rhizobium etli</name>
    <dbReference type="NCBI Taxonomy" id="29449"/>
    <lineage>
        <taxon>Bacteria</taxon>
        <taxon>Pseudomonadati</taxon>
        <taxon>Pseudomonadota</taxon>
        <taxon>Alphaproteobacteria</taxon>
        <taxon>Hyphomicrobiales</taxon>
        <taxon>Rhizobiaceae</taxon>
        <taxon>Rhizobium/Agrobacterium group</taxon>
        <taxon>Rhizobium</taxon>
    </lineage>
</organism>
<name>A0A7W6ZN00_RHIET</name>
<dbReference type="Proteomes" id="UP000557344">
    <property type="component" value="Unassembled WGS sequence"/>
</dbReference>
<dbReference type="Proteomes" id="UP000523431">
    <property type="component" value="Unassembled WGS sequence"/>
</dbReference>
<accession>A0A7W6ZN00</accession>
<comment type="caution">
    <text evidence="2">The sequence shown here is derived from an EMBL/GenBank/DDBJ whole genome shotgun (WGS) entry which is preliminary data.</text>
</comment>